<evidence type="ECO:0000259" key="1">
    <source>
        <dbReference type="Pfam" id="PF14065"/>
    </source>
</evidence>
<dbReference type="eggNOG" id="ENOG502ZC8H">
    <property type="taxonomic scope" value="Bacteria"/>
</dbReference>
<organism evidence="2 3">
    <name type="scientific">Sorangium cellulosum (strain So ce56)</name>
    <name type="common">Polyangium cellulosum (strain So ce56)</name>
    <dbReference type="NCBI Taxonomy" id="448385"/>
    <lineage>
        <taxon>Bacteria</taxon>
        <taxon>Pseudomonadati</taxon>
        <taxon>Myxococcota</taxon>
        <taxon>Polyangia</taxon>
        <taxon>Polyangiales</taxon>
        <taxon>Polyangiaceae</taxon>
        <taxon>Sorangium</taxon>
    </lineage>
</organism>
<evidence type="ECO:0000313" key="2">
    <source>
        <dbReference type="EMBL" id="CAN92248.1"/>
    </source>
</evidence>
<dbReference type="STRING" id="448385.sce2089"/>
<dbReference type="HOGENOM" id="CLU_052029_0_0_7"/>
<dbReference type="KEGG" id="scl:sce2089"/>
<reference evidence="2 3" key="1">
    <citation type="journal article" date="2007" name="Nat. Biotechnol.">
        <title>Complete genome sequence of the myxobacterium Sorangium cellulosum.</title>
        <authorList>
            <person name="Schneiker S."/>
            <person name="Perlova O."/>
            <person name="Kaiser O."/>
            <person name="Gerth K."/>
            <person name="Alici A."/>
            <person name="Altmeyer M.O."/>
            <person name="Bartels D."/>
            <person name="Bekel T."/>
            <person name="Beyer S."/>
            <person name="Bode E."/>
            <person name="Bode H.B."/>
            <person name="Bolten C.J."/>
            <person name="Choudhuri J.V."/>
            <person name="Doss S."/>
            <person name="Elnakady Y.A."/>
            <person name="Frank B."/>
            <person name="Gaigalat L."/>
            <person name="Goesmann A."/>
            <person name="Groeger C."/>
            <person name="Gross F."/>
            <person name="Jelsbak L."/>
            <person name="Jelsbak L."/>
            <person name="Kalinowski J."/>
            <person name="Kegler C."/>
            <person name="Knauber T."/>
            <person name="Konietzny S."/>
            <person name="Kopp M."/>
            <person name="Krause L."/>
            <person name="Krug D."/>
            <person name="Linke B."/>
            <person name="Mahmud T."/>
            <person name="Martinez-Arias R."/>
            <person name="McHardy A.C."/>
            <person name="Merai M."/>
            <person name="Meyer F."/>
            <person name="Mormann S."/>
            <person name="Munoz-Dorado J."/>
            <person name="Perez J."/>
            <person name="Pradella S."/>
            <person name="Rachid S."/>
            <person name="Raddatz G."/>
            <person name="Rosenau F."/>
            <person name="Rueckert C."/>
            <person name="Sasse F."/>
            <person name="Scharfe M."/>
            <person name="Schuster S.C."/>
            <person name="Suen G."/>
            <person name="Treuner-Lange A."/>
            <person name="Velicer G.J."/>
            <person name="Vorholter F.-J."/>
            <person name="Weissman K.J."/>
            <person name="Welch R.D."/>
            <person name="Wenzel S.C."/>
            <person name="Whitworth D.E."/>
            <person name="Wilhelm S."/>
            <person name="Wittmann C."/>
            <person name="Bloecker H."/>
            <person name="Puehler A."/>
            <person name="Mueller R."/>
        </authorList>
    </citation>
    <scope>NUCLEOTIDE SEQUENCE [LARGE SCALE GENOMIC DNA]</scope>
    <source>
        <strain evidence="3">So ce56</strain>
    </source>
</reference>
<dbReference type="BioCyc" id="SCEL448385:SCE_RS10750-MONOMER"/>
<sequence>MSNSLAIATVTATLQRLVSAALDVAADSLKVSPGTLSVSTVRPTVGTAGLTKKGVNIYLFQVTPNPSARNDDLPTRRSGGEAVQRPRVAIDLHYLFSFHGADKFWEAQRALGITLQTLHARPVLSREMIAATISALGDSEGFEFMKTSNLADAIEPVRITLETLSLEEISKIWSVLFQTPYDLSVVCRASVVIVEAEETPAPSLPVHAVAVRAVPFAAPWVGEVTNAARHVPIVGDSTLSVRGRALRGDVTQVVIDGVPAPNGPDFLGDAELRFDLGGLPAPLAAGVHGLQVAHAVQVGEPPSSRLGSSSNVVPFVVHPRVTAVATGPLTTKTVAGETLCTGRVTLTFGAAVGRAQRAVVLLSRVSPAASPRAYAFEAKPRPSGPADPLTTLTIDFDVADVSAGTYAVRAQIDGADSALVAAAEDYPRVTLS</sequence>
<dbReference type="RefSeq" id="WP_012234724.1">
    <property type="nucleotide sequence ID" value="NC_010162.1"/>
</dbReference>
<dbReference type="OrthoDB" id="527247at2"/>
<protein>
    <recommendedName>
        <fullName evidence="1">Pvc16 N-terminal domain-containing protein</fullName>
    </recommendedName>
</protein>
<proteinExistence type="predicted"/>
<name>A9FV85_SORC5</name>
<evidence type="ECO:0000313" key="3">
    <source>
        <dbReference type="Proteomes" id="UP000002139"/>
    </source>
</evidence>
<dbReference type="Proteomes" id="UP000002139">
    <property type="component" value="Chromosome"/>
</dbReference>
<dbReference type="Pfam" id="PF14065">
    <property type="entry name" value="Pvc16_N"/>
    <property type="match status" value="1"/>
</dbReference>
<keyword evidence="3" id="KW-1185">Reference proteome</keyword>
<dbReference type="AlphaFoldDB" id="A9FV85"/>
<dbReference type="InterPro" id="IPR025351">
    <property type="entry name" value="Pvc16_N"/>
</dbReference>
<dbReference type="EMBL" id="AM746676">
    <property type="protein sequence ID" value="CAN92248.1"/>
    <property type="molecule type" value="Genomic_DNA"/>
</dbReference>
<accession>A9FV85</accession>
<gene>
    <name evidence="2" type="ordered locus">sce2089</name>
</gene>
<feature type="domain" description="Pvc16 N-terminal" evidence="1">
    <location>
        <begin position="9"/>
        <end position="207"/>
    </location>
</feature>